<evidence type="ECO:0000313" key="3">
    <source>
        <dbReference type="Proteomes" id="UP000053593"/>
    </source>
</evidence>
<dbReference type="HOGENOM" id="CLU_090397_0_0_1"/>
<dbReference type="OrthoDB" id="3221862at2759"/>
<gene>
    <name evidence="2" type="ORF">GYMLUDRAFT_179742</name>
</gene>
<dbReference type="AlphaFoldDB" id="A0A0D0BDU7"/>
<dbReference type="Proteomes" id="UP000053593">
    <property type="component" value="Unassembled WGS sequence"/>
</dbReference>
<protein>
    <recommendedName>
        <fullName evidence="1">DUF6570 domain-containing protein</fullName>
    </recommendedName>
</protein>
<accession>A0A0D0BDU7</accession>
<proteinExistence type="predicted"/>
<dbReference type="InterPro" id="IPR046700">
    <property type="entry name" value="DUF6570"/>
</dbReference>
<name>A0A0D0BDU7_9AGAR</name>
<evidence type="ECO:0000313" key="2">
    <source>
        <dbReference type="EMBL" id="KIK52756.1"/>
    </source>
</evidence>
<reference evidence="2 3" key="1">
    <citation type="submission" date="2014-04" db="EMBL/GenBank/DDBJ databases">
        <title>Evolutionary Origins and Diversification of the Mycorrhizal Mutualists.</title>
        <authorList>
            <consortium name="DOE Joint Genome Institute"/>
            <consortium name="Mycorrhizal Genomics Consortium"/>
            <person name="Kohler A."/>
            <person name="Kuo A."/>
            <person name="Nagy L.G."/>
            <person name="Floudas D."/>
            <person name="Copeland A."/>
            <person name="Barry K.W."/>
            <person name="Cichocki N."/>
            <person name="Veneault-Fourrey C."/>
            <person name="LaButti K."/>
            <person name="Lindquist E.A."/>
            <person name="Lipzen A."/>
            <person name="Lundell T."/>
            <person name="Morin E."/>
            <person name="Murat C."/>
            <person name="Riley R."/>
            <person name="Ohm R."/>
            <person name="Sun H."/>
            <person name="Tunlid A."/>
            <person name="Henrissat B."/>
            <person name="Grigoriev I.V."/>
            <person name="Hibbett D.S."/>
            <person name="Martin F."/>
        </authorList>
    </citation>
    <scope>NUCLEOTIDE SEQUENCE [LARGE SCALE GENOMIC DNA]</scope>
    <source>
        <strain evidence="2 3">FD-317 M1</strain>
    </source>
</reference>
<sequence length="209" mass="23910">MFSNPSAEIYKYLPPPITELDDIIAVIFTGPCEPHSKDLQRSPFLVHSSKIYYALSCLKRNHTDYYDLDMDVARSNLEHYPKEGVPVSIEYEVSHTNKIPEATGLDDKEVEDGTEYGNCPFRIHGLTEDKYQNMTHKQMKVEAMEFLKTGGKMLGIEHGDDMESLYNNPQLYPKMFPWLFPYGSGGIGSLKDVLSDSEHICHLLLYHDK</sequence>
<dbReference type="EMBL" id="KN834837">
    <property type="protein sequence ID" value="KIK52756.1"/>
    <property type="molecule type" value="Genomic_DNA"/>
</dbReference>
<evidence type="ECO:0000259" key="1">
    <source>
        <dbReference type="Pfam" id="PF20209"/>
    </source>
</evidence>
<dbReference type="Pfam" id="PF20209">
    <property type="entry name" value="DUF6570"/>
    <property type="match status" value="1"/>
</dbReference>
<feature type="domain" description="DUF6570" evidence="1">
    <location>
        <begin position="2"/>
        <end position="73"/>
    </location>
</feature>
<organism evidence="2 3">
    <name type="scientific">Collybiopsis luxurians FD-317 M1</name>
    <dbReference type="NCBI Taxonomy" id="944289"/>
    <lineage>
        <taxon>Eukaryota</taxon>
        <taxon>Fungi</taxon>
        <taxon>Dikarya</taxon>
        <taxon>Basidiomycota</taxon>
        <taxon>Agaricomycotina</taxon>
        <taxon>Agaricomycetes</taxon>
        <taxon>Agaricomycetidae</taxon>
        <taxon>Agaricales</taxon>
        <taxon>Marasmiineae</taxon>
        <taxon>Omphalotaceae</taxon>
        <taxon>Collybiopsis</taxon>
        <taxon>Collybiopsis luxurians</taxon>
    </lineage>
</organism>
<keyword evidence="3" id="KW-1185">Reference proteome</keyword>